<dbReference type="Pfam" id="PF03446">
    <property type="entry name" value="NAD_binding_2"/>
    <property type="match status" value="1"/>
</dbReference>
<organism evidence="2 3">
    <name type="scientific">Aureimonas flava</name>
    <dbReference type="NCBI Taxonomy" id="2320271"/>
    <lineage>
        <taxon>Bacteria</taxon>
        <taxon>Pseudomonadati</taxon>
        <taxon>Pseudomonadota</taxon>
        <taxon>Alphaproteobacteria</taxon>
        <taxon>Hyphomicrobiales</taxon>
        <taxon>Aurantimonadaceae</taxon>
        <taxon>Aureimonas</taxon>
    </lineage>
</organism>
<accession>A0A3A1WFS0</accession>
<dbReference type="AlphaFoldDB" id="A0A3A1WFS0"/>
<dbReference type="EMBL" id="QYRN01000012">
    <property type="protein sequence ID" value="RIX97932.1"/>
    <property type="molecule type" value="Genomic_DNA"/>
</dbReference>
<dbReference type="InterPro" id="IPR036291">
    <property type="entry name" value="NAD(P)-bd_dom_sf"/>
</dbReference>
<evidence type="ECO:0000313" key="2">
    <source>
        <dbReference type="EMBL" id="RIX97932.1"/>
    </source>
</evidence>
<evidence type="ECO:0000259" key="1">
    <source>
        <dbReference type="Pfam" id="PF03446"/>
    </source>
</evidence>
<dbReference type="GO" id="GO:0004616">
    <property type="term" value="F:phosphogluconate dehydrogenase (decarboxylating) activity"/>
    <property type="evidence" value="ECO:0007669"/>
    <property type="project" value="UniProtKB-EC"/>
</dbReference>
<dbReference type="InterPro" id="IPR006115">
    <property type="entry name" value="6PGDH_NADP-bd"/>
</dbReference>
<gene>
    <name evidence="2" type="ORF">D3218_17765</name>
</gene>
<sequence>MGGEKADLGVLGMGTMGASLALNFADNGGFTVALGNRTVEKAYGVREENP</sequence>
<dbReference type="SUPFAM" id="SSF51735">
    <property type="entry name" value="NAD(P)-binding Rossmann-fold domains"/>
    <property type="match status" value="1"/>
</dbReference>
<keyword evidence="2" id="KW-0560">Oxidoreductase</keyword>
<dbReference type="RefSeq" id="WP_280959981.1">
    <property type="nucleotide sequence ID" value="NZ_QYRN01000012.1"/>
</dbReference>
<evidence type="ECO:0000313" key="3">
    <source>
        <dbReference type="Proteomes" id="UP000265750"/>
    </source>
</evidence>
<feature type="domain" description="6-phosphogluconate dehydrogenase NADP-binding" evidence="1">
    <location>
        <begin position="8"/>
        <end position="44"/>
    </location>
</feature>
<dbReference type="Proteomes" id="UP000265750">
    <property type="component" value="Unassembled WGS sequence"/>
</dbReference>
<name>A0A3A1WFS0_9HYPH</name>
<protein>
    <submittedName>
        <fullName evidence="2">NADP-dependent phosphogluconate dehydrogenase</fullName>
        <ecNumber evidence="2">1.1.1.44</ecNumber>
    </submittedName>
</protein>
<proteinExistence type="predicted"/>
<feature type="non-terminal residue" evidence="2">
    <location>
        <position position="50"/>
    </location>
</feature>
<dbReference type="GO" id="GO:0050661">
    <property type="term" value="F:NADP binding"/>
    <property type="evidence" value="ECO:0007669"/>
    <property type="project" value="InterPro"/>
</dbReference>
<reference evidence="3" key="1">
    <citation type="submission" date="2018-09" db="EMBL/GenBank/DDBJ databases">
        <authorList>
            <person name="Tuo L."/>
        </authorList>
    </citation>
    <scope>NUCLEOTIDE SEQUENCE [LARGE SCALE GENOMIC DNA]</scope>
    <source>
        <strain evidence="3">M2BS4Y-1</strain>
    </source>
</reference>
<keyword evidence="3" id="KW-1185">Reference proteome</keyword>
<dbReference type="EC" id="1.1.1.44" evidence="2"/>
<comment type="caution">
    <text evidence="2">The sequence shown here is derived from an EMBL/GenBank/DDBJ whole genome shotgun (WGS) entry which is preliminary data.</text>
</comment>
<dbReference type="Gene3D" id="3.40.50.720">
    <property type="entry name" value="NAD(P)-binding Rossmann-like Domain"/>
    <property type="match status" value="1"/>
</dbReference>